<dbReference type="EMBL" id="BMJQ01000020">
    <property type="protein sequence ID" value="GGF43649.1"/>
    <property type="molecule type" value="Genomic_DNA"/>
</dbReference>
<evidence type="ECO:0000313" key="1">
    <source>
        <dbReference type="EMBL" id="GGF43649.1"/>
    </source>
</evidence>
<proteinExistence type="predicted"/>
<evidence type="ECO:0000313" key="2">
    <source>
        <dbReference type="Proteomes" id="UP000646365"/>
    </source>
</evidence>
<organism evidence="1 2">
    <name type="scientific">Aliidongia dinghuensis</name>
    <dbReference type="NCBI Taxonomy" id="1867774"/>
    <lineage>
        <taxon>Bacteria</taxon>
        <taxon>Pseudomonadati</taxon>
        <taxon>Pseudomonadota</taxon>
        <taxon>Alphaproteobacteria</taxon>
        <taxon>Rhodospirillales</taxon>
        <taxon>Dongiaceae</taxon>
        <taxon>Aliidongia</taxon>
    </lineage>
</organism>
<protein>
    <submittedName>
        <fullName evidence="1">Uncharacterized protein</fullName>
    </submittedName>
</protein>
<keyword evidence="2" id="KW-1185">Reference proteome</keyword>
<comment type="caution">
    <text evidence="1">The sequence shown here is derived from an EMBL/GenBank/DDBJ whole genome shotgun (WGS) entry which is preliminary data.</text>
</comment>
<dbReference type="RefSeq" id="WP_189051641.1">
    <property type="nucleotide sequence ID" value="NZ_BMJQ01000020.1"/>
</dbReference>
<name>A0A8J2Z074_9PROT</name>
<gene>
    <name evidence="1" type="ORF">GCM10011611_57570</name>
</gene>
<accession>A0A8J2Z074</accession>
<sequence length="158" mass="17959">MSQFIASPLQPREVGQAFPLVQLLLPGVDRRHWEQFARRFLRRSGRRGILTVRDRWGHIRGLAIFRREIDMAGPILDADPVLVVDLLDASEVALTLIRALELRAREIDCVEIRMNLAEGTERSWPMLAGTAHLETRRRLTAPVRRAAANRPDGEQIPA</sequence>
<dbReference type="AlphaFoldDB" id="A0A8J2Z074"/>
<reference evidence="1" key="2">
    <citation type="submission" date="2020-09" db="EMBL/GenBank/DDBJ databases">
        <authorList>
            <person name="Sun Q."/>
            <person name="Zhou Y."/>
        </authorList>
    </citation>
    <scope>NUCLEOTIDE SEQUENCE</scope>
    <source>
        <strain evidence="1">CGMCC 1.15725</strain>
    </source>
</reference>
<reference evidence="1" key="1">
    <citation type="journal article" date="2014" name="Int. J. Syst. Evol. Microbiol.">
        <title>Complete genome sequence of Corynebacterium casei LMG S-19264T (=DSM 44701T), isolated from a smear-ripened cheese.</title>
        <authorList>
            <consortium name="US DOE Joint Genome Institute (JGI-PGF)"/>
            <person name="Walter F."/>
            <person name="Albersmeier A."/>
            <person name="Kalinowski J."/>
            <person name="Ruckert C."/>
        </authorList>
    </citation>
    <scope>NUCLEOTIDE SEQUENCE</scope>
    <source>
        <strain evidence="1">CGMCC 1.15725</strain>
    </source>
</reference>
<dbReference type="Proteomes" id="UP000646365">
    <property type="component" value="Unassembled WGS sequence"/>
</dbReference>